<evidence type="ECO:0000256" key="1">
    <source>
        <dbReference type="SAM" id="MobiDB-lite"/>
    </source>
</evidence>
<feature type="region of interest" description="Disordered" evidence="1">
    <location>
        <begin position="47"/>
        <end position="72"/>
    </location>
</feature>
<proteinExistence type="predicted"/>
<dbReference type="Proteomes" id="UP000015354">
    <property type="component" value="Unassembled WGS sequence"/>
</dbReference>
<name>S9V2R8_9TRYP</name>
<dbReference type="AlphaFoldDB" id="S9V2R8"/>
<organism evidence="2 3">
    <name type="scientific">Strigomonas culicis</name>
    <dbReference type="NCBI Taxonomy" id="28005"/>
    <lineage>
        <taxon>Eukaryota</taxon>
        <taxon>Discoba</taxon>
        <taxon>Euglenozoa</taxon>
        <taxon>Kinetoplastea</taxon>
        <taxon>Metakinetoplastina</taxon>
        <taxon>Trypanosomatida</taxon>
        <taxon>Trypanosomatidae</taxon>
        <taxon>Strigomonadinae</taxon>
        <taxon>Strigomonas</taxon>
    </lineage>
</organism>
<gene>
    <name evidence="2" type="ORF">STCU_10825</name>
</gene>
<accession>S9V2R8</accession>
<keyword evidence="3" id="KW-1185">Reference proteome</keyword>
<reference evidence="2 3" key="1">
    <citation type="journal article" date="2013" name="PLoS ONE">
        <title>Predicting the Proteins of Angomonas deanei, Strigomonas culicis and Their Respective Endosymbionts Reveals New Aspects of the Trypanosomatidae Family.</title>
        <authorList>
            <person name="Motta M.C."/>
            <person name="Martins A.C."/>
            <person name="de Souza S.S."/>
            <person name="Catta-Preta C.M."/>
            <person name="Silva R."/>
            <person name="Klein C.C."/>
            <person name="de Almeida L.G."/>
            <person name="de Lima Cunha O."/>
            <person name="Ciapina L.P."/>
            <person name="Brocchi M."/>
            <person name="Colabardini A.C."/>
            <person name="de Araujo Lima B."/>
            <person name="Machado C.R."/>
            <person name="de Almeida Soares C.M."/>
            <person name="Probst C.M."/>
            <person name="de Menezes C.B."/>
            <person name="Thompson C.E."/>
            <person name="Bartholomeu D.C."/>
            <person name="Gradia D.F."/>
            <person name="Pavoni D.P."/>
            <person name="Grisard E.C."/>
            <person name="Fantinatti-Garboggini F."/>
            <person name="Marchini F.K."/>
            <person name="Rodrigues-Luiz G.F."/>
            <person name="Wagner G."/>
            <person name="Goldman G.H."/>
            <person name="Fietto J.L."/>
            <person name="Elias M.C."/>
            <person name="Goldman M.H."/>
            <person name="Sagot M.F."/>
            <person name="Pereira M."/>
            <person name="Stoco P.H."/>
            <person name="de Mendonca-Neto R.P."/>
            <person name="Teixeira S.M."/>
            <person name="Maciel T.E."/>
            <person name="de Oliveira Mendes T.A."/>
            <person name="Urmenyi T.P."/>
            <person name="de Souza W."/>
            <person name="Schenkman S."/>
            <person name="de Vasconcelos A.T."/>
        </authorList>
    </citation>
    <scope>NUCLEOTIDE SEQUENCE [LARGE SCALE GENOMIC DNA]</scope>
</reference>
<sequence length="72" mass="7966">MSGCGSSSSCALPRRTWCTPSWTAAPRGTGRCSMRVWRPCGSCCRSSAARRRSRRTRDAAPRPTEASVMRMR</sequence>
<evidence type="ECO:0000313" key="2">
    <source>
        <dbReference type="EMBL" id="EPY17085.1"/>
    </source>
</evidence>
<comment type="caution">
    <text evidence="2">The sequence shown here is derived from an EMBL/GenBank/DDBJ whole genome shotgun (WGS) entry which is preliminary data.</text>
</comment>
<dbReference type="EMBL" id="ATMH01010686">
    <property type="protein sequence ID" value="EPY17085.1"/>
    <property type="molecule type" value="Genomic_DNA"/>
</dbReference>
<evidence type="ECO:0000313" key="3">
    <source>
        <dbReference type="Proteomes" id="UP000015354"/>
    </source>
</evidence>
<protein>
    <submittedName>
        <fullName evidence="2">Uncharacterized protein</fullName>
    </submittedName>
</protein>